<sequence length="83" mass="9316">MKISSVLLIICLLFSTLCVIESRPFMMSMGQAIGGAFFSIWKWIDDTPDIPQNRTTMKRAPAFASKYSISETRGKNIEPVSIK</sequence>
<protein>
    <submittedName>
        <fullName evidence="2">CLUMA_CG007292, isoform A</fullName>
    </submittedName>
</protein>
<reference evidence="2 3" key="1">
    <citation type="submission" date="2015-04" db="EMBL/GenBank/DDBJ databases">
        <authorList>
            <person name="Syromyatnikov M.Y."/>
            <person name="Popov V.N."/>
        </authorList>
    </citation>
    <scope>NUCLEOTIDE SEQUENCE [LARGE SCALE GENOMIC DNA]</scope>
</reference>
<dbReference type="Proteomes" id="UP000183832">
    <property type="component" value="Unassembled WGS sequence"/>
</dbReference>
<name>A0A1J1I2E3_9DIPT</name>
<gene>
    <name evidence="2" type="ORF">CLUMA_CG007292</name>
</gene>
<organism evidence="2 3">
    <name type="scientific">Clunio marinus</name>
    <dbReference type="NCBI Taxonomy" id="568069"/>
    <lineage>
        <taxon>Eukaryota</taxon>
        <taxon>Metazoa</taxon>
        <taxon>Ecdysozoa</taxon>
        <taxon>Arthropoda</taxon>
        <taxon>Hexapoda</taxon>
        <taxon>Insecta</taxon>
        <taxon>Pterygota</taxon>
        <taxon>Neoptera</taxon>
        <taxon>Endopterygota</taxon>
        <taxon>Diptera</taxon>
        <taxon>Nematocera</taxon>
        <taxon>Chironomoidea</taxon>
        <taxon>Chironomidae</taxon>
        <taxon>Clunio</taxon>
    </lineage>
</organism>
<evidence type="ECO:0000256" key="1">
    <source>
        <dbReference type="SAM" id="SignalP"/>
    </source>
</evidence>
<proteinExistence type="predicted"/>
<accession>A0A1J1I2E3</accession>
<dbReference type="AlphaFoldDB" id="A0A1J1I2E3"/>
<keyword evidence="1" id="KW-0732">Signal</keyword>
<feature type="chain" id="PRO_5012158969" evidence="1">
    <location>
        <begin position="23"/>
        <end position="83"/>
    </location>
</feature>
<dbReference type="OrthoDB" id="10314844at2759"/>
<keyword evidence="3" id="KW-1185">Reference proteome</keyword>
<dbReference type="EMBL" id="CVRI01000038">
    <property type="protein sequence ID" value="CRK93764.1"/>
    <property type="molecule type" value="Genomic_DNA"/>
</dbReference>
<evidence type="ECO:0000313" key="3">
    <source>
        <dbReference type="Proteomes" id="UP000183832"/>
    </source>
</evidence>
<evidence type="ECO:0000313" key="2">
    <source>
        <dbReference type="EMBL" id="CRK93764.1"/>
    </source>
</evidence>
<feature type="signal peptide" evidence="1">
    <location>
        <begin position="1"/>
        <end position="22"/>
    </location>
</feature>